<evidence type="ECO:0000256" key="6">
    <source>
        <dbReference type="ARBA" id="ARBA00023065"/>
    </source>
</evidence>
<dbReference type="CDD" id="cd12151">
    <property type="entry name" value="F1-ATPase_gamma"/>
    <property type="match status" value="1"/>
</dbReference>
<dbReference type="OrthoDB" id="9812769at2"/>
<dbReference type="HAMAP" id="MF_00815">
    <property type="entry name" value="ATP_synth_gamma_bact"/>
    <property type="match status" value="1"/>
</dbReference>
<gene>
    <name evidence="10" type="primary">atpG</name>
    <name evidence="11" type="ORF">AR1Y2_0332</name>
</gene>
<dbReference type="GO" id="GO:0046933">
    <property type="term" value="F:proton-transporting ATP synthase activity, rotational mechanism"/>
    <property type="evidence" value="ECO:0007669"/>
    <property type="project" value="UniProtKB-UniRule"/>
</dbReference>
<dbReference type="GO" id="GO:0042777">
    <property type="term" value="P:proton motive force-driven plasma membrane ATP synthesis"/>
    <property type="evidence" value="ECO:0007669"/>
    <property type="project" value="UniProtKB-UniRule"/>
</dbReference>
<keyword evidence="5 10" id="KW-0375">Hydrogen ion transport</keyword>
<keyword evidence="10" id="KW-1003">Cell membrane</keyword>
<keyword evidence="8 10" id="KW-0139">CF(1)</keyword>
<accession>A0A4P8I8S2</accession>
<evidence type="ECO:0000256" key="3">
    <source>
        <dbReference type="ARBA" id="ARBA00007681"/>
    </source>
</evidence>
<organism evidence="11 12">
    <name type="scientific">Anaerostipes rhamnosivorans</name>
    <dbReference type="NCBI Taxonomy" id="1229621"/>
    <lineage>
        <taxon>Bacteria</taxon>
        <taxon>Bacillati</taxon>
        <taxon>Bacillota</taxon>
        <taxon>Clostridia</taxon>
        <taxon>Lachnospirales</taxon>
        <taxon>Lachnospiraceae</taxon>
        <taxon>Anaerostipes</taxon>
    </lineage>
</organism>
<keyword evidence="6 10" id="KW-0406">Ion transport</keyword>
<protein>
    <recommendedName>
        <fullName evidence="10">ATP synthase gamma chain</fullName>
    </recommendedName>
    <alternativeName>
        <fullName evidence="10">ATP synthase F1 sector gamma subunit</fullName>
    </alternativeName>
    <alternativeName>
        <fullName evidence="10">F-ATPase gamma subunit</fullName>
    </alternativeName>
</protein>
<dbReference type="AlphaFoldDB" id="A0A4P8I8S2"/>
<dbReference type="PROSITE" id="PS00153">
    <property type="entry name" value="ATPASE_GAMMA"/>
    <property type="match status" value="1"/>
</dbReference>
<evidence type="ECO:0000256" key="10">
    <source>
        <dbReference type="HAMAP-Rule" id="MF_00815"/>
    </source>
</evidence>
<dbReference type="Gene3D" id="3.40.1380.10">
    <property type="match status" value="1"/>
</dbReference>
<evidence type="ECO:0000256" key="5">
    <source>
        <dbReference type="ARBA" id="ARBA00022781"/>
    </source>
</evidence>
<evidence type="ECO:0000256" key="9">
    <source>
        <dbReference type="ARBA" id="ARBA00023310"/>
    </source>
</evidence>
<comment type="similarity">
    <text evidence="3 10">Belongs to the ATPase gamma chain family.</text>
</comment>
<evidence type="ECO:0000256" key="1">
    <source>
        <dbReference type="ARBA" id="ARBA00003456"/>
    </source>
</evidence>
<dbReference type="InterPro" id="IPR023632">
    <property type="entry name" value="ATP_synth_F1_gsu_CS"/>
</dbReference>
<comment type="subcellular location">
    <subcellularLocation>
        <location evidence="10">Cell membrane</location>
        <topology evidence="10">Peripheral membrane protein</topology>
    </subcellularLocation>
    <subcellularLocation>
        <location evidence="2">Membrane</location>
        <topology evidence="2">Peripheral membrane protein</topology>
    </subcellularLocation>
</comment>
<dbReference type="InterPro" id="IPR035968">
    <property type="entry name" value="ATP_synth_F1_ATPase_gsu"/>
</dbReference>
<dbReference type="GO" id="GO:0005886">
    <property type="term" value="C:plasma membrane"/>
    <property type="evidence" value="ECO:0007669"/>
    <property type="project" value="UniProtKB-SubCell"/>
</dbReference>
<dbReference type="GO" id="GO:0045259">
    <property type="term" value="C:proton-transporting ATP synthase complex"/>
    <property type="evidence" value="ECO:0007669"/>
    <property type="project" value="UniProtKB-KW"/>
</dbReference>
<proteinExistence type="inferred from homology"/>
<dbReference type="FunFam" id="1.10.287.80:FF:000001">
    <property type="entry name" value="ATP synthase gamma chain"/>
    <property type="match status" value="1"/>
</dbReference>
<keyword evidence="9 10" id="KW-0066">ATP synthesis</keyword>
<dbReference type="NCBIfam" id="TIGR01146">
    <property type="entry name" value="ATPsyn_F1gamma"/>
    <property type="match status" value="1"/>
</dbReference>
<dbReference type="KEGG" id="arf:AR1Y2_0332"/>
<evidence type="ECO:0000256" key="2">
    <source>
        <dbReference type="ARBA" id="ARBA00004170"/>
    </source>
</evidence>
<dbReference type="EMBL" id="CP040058">
    <property type="protein sequence ID" value="QCP33786.1"/>
    <property type="molecule type" value="Genomic_DNA"/>
</dbReference>
<dbReference type="PANTHER" id="PTHR11693">
    <property type="entry name" value="ATP SYNTHASE GAMMA CHAIN"/>
    <property type="match status" value="1"/>
</dbReference>
<comment type="subunit">
    <text evidence="10">F-type ATPases have 2 components, CF(1) - the catalytic core - and CF(0) - the membrane proton channel. CF(1) has five subunits: alpha(3), beta(3), gamma(1), delta(1), epsilon(1). CF(0) has three main subunits: a, b and c.</text>
</comment>
<dbReference type="GO" id="GO:0005524">
    <property type="term" value="F:ATP binding"/>
    <property type="evidence" value="ECO:0007669"/>
    <property type="project" value="UniProtKB-UniRule"/>
</dbReference>
<dbReference type="Gene3D" id="1.10.287.80">
    <property type="entry name" value="ATP synthase, gamma subunit, helix hairpin domain"/>
    <property type="match status" value="1"/>
</dbReference>
<reference evidence="11 12" key="1">
    <citation type="submission" date="2019-05" db="EMBL/GenBank/DDBJ databases">
        <title>Complete genome sequencing of Anaerostipes rhamnosivorans.</title>
        <authorList>
            <person name="Bui T.P.N."/>
            <person name="de Vos W.M."/>
        </authorList>
    </citation>
    <scope>NUCLEOTIDE SEQUENCE [LARGE SCALE GENOMIC DNA]</scope>
    <source>
        <strain evidence="11 12">1y2</strain>
    </source>
</reference>
<name>A0A4P8I8S2_9FIRM</name>
<dbReference type="Pfam" id="PF00231">
    <property type="entry name" value="ATP-synt"/>
    <property type="match status" value="1"/>
</dbReference>
<keyword evidence="7 10" id="KW-0472">Membrane</keyword>
<comment type="function">
    <text evidence="1 10">Produces ATP from ADP in the presence of a proton gradient across the membrane. The gamma chain is believed to be important in regulating ATPase activity and the flow of protons through the CF(0) complex.</text>
</comment>
<evidence type="ECO:0000256" key="8">
    <source>
        <dbReference type="ARBA" id="ARBA00023196"/>
    </source>
</evidence>
<evidence type="ECO:0000313" key="12">
    <source>
        <dbReference type="Proteomes" id="UP000298653"/>
    </source>
</evidence>
<keyword evidence="4 10" id="KW-0813">Transport</keyword>
<dbReference type="InterPro" id="IPR000131">
    <property type="entry name" value="ATP_synth_F1_gsu"/>
</dbReference>
<sequence length="285" mass="31340">MASIVDIKRRKASIESTGQITKAMKLVSTVKLQRARARAEESRTYFDKMYQTVSSILAQSDNIDHPYLKANGSEKKAVIAISSNRGLAGGYNNNIVKMIRDSGISKEDAVIYGVGHKAMDSLANRGYHIASDDSDMIDEPEYEDAVDLGNRVLKAFEDGEIGEIYLAYTNFKNTVVHEPTMIKLLPVEIDPEKKDGEDSKTLMNYEPEPEEALSMLIPKYVCSLIFGALVTSVASENGARMQAMDSATTNAEELIDNLSLAYNRARQGAITQELTEIISGAEALE</sequence>
<dbReference type="RefSeq" id="WP_137327413.1">
    <property type="nucleotide sequence ID" value="NZ_CP040058.1"/>
</dbReference>
<dbReference type="PANTHER" id="PTHR11693:SF22">
    <property type="entry name" value="ATP SYNTHASE SUBUNIT GAMMA, MITOCHONDRIAL"/>
    <property type="match status" value="1"/>
</dbReference>
<dbReference type="Proteomes" id="UP000298653">
    <property type="component" value="Chromosome"/>
</dbReference>
<evidence type="ECO:0000313" key="11">
    <source>
        <dbReference type="EMBL" id="QCP33786.1"/>
    </source>
</evidence>
<dbReference type="SUPFAM" id="SSF52943">
    <property type="entry name" value="ATP synthase (F1-ATPase), gamma subunit"/>
    <property type="match status" value="1"/>
</dbReference>
<keyword evidence="12" id="KW-1185">Reference proteome</keyword>
<evidence type="ECO:0000256" key="4">
    <source>
        <dbReference type="ARBA" id="ARBA00022448"/>
    </source>
</evidence>
<dbReference type="PRINTS" id="PR00126">
    <property type="entry name" value="ATPASEGAMMA"/>
</dbReference>
<evidence type="ECO:0000256" key="7">
    <source>
        <dbReference type="ARBA" id="ARBA00023136"/>
    </source>
</evidence>